<dbReference type="InParanoid" id="A0A369JB13"/>
<dbReference type="EMBL" id="LUEZ02000085">
    <property type="protein sequence ID" value="RDB19058.1"/>
    <property type="molecule type" value="Genomic_DNA"/>
</dbReference>
<accession>A0A369JB13</accession>
<name>A0A369JB13_HYPMA</name>
<protein>
    <submittedName>
        <fullName evidence="1">Uncharacterized protein</fullName>
    </submittedName>
</protein>
<proteinExistence type="predicted"/>
<dbReference type="Proteomes" id="UP000076154">
    <property type="component" value="Unassembled WGS sequence"/>
</dbReference>
<dbReference type="AlphaFoldDB" id="A0A369JB13"/>
<comment type="caution">
    <text evidence="1">The sequence shown here is derived from an EMBL/GenBank/DDBJ whole genome shotgun (WGS) entry which is preliminary data.</text>
</comment>
<gene>
    <name evidence="1" type="ORF">Hypma_014470</name>
</gene>
<organism evidence="1 2">
    <name type="scientific">Hypsizygus marmoreus</name>
    <name type="common">White beech mushroom</name>
    <name type="synonym">Agaricus marmoreus</name>
    <dbReference type="NCBI Taxonomy" id="39966"/>
    <lineage>
        <taxon>Eukaryota</taxon>
        <taxon>Fungi</taxon>
        <taxon>Dikarya</taxon>
        <taxon>Basidiomycota</taxon>
        <taxon>Agaricomycotina</taxon>
        <taxon>Agaricomycetes</taxon>
        <taxon>Agaricomycetidae</taxon>
        <taxon>Agaricales</taxon>
        <taxon>Tricholomatineae</taxon>
        <taxon>Lyophyllaceae</taxon>
        <taxon>Hypsizygus</taxon>
    </lineage>
</organism>
<sequence>MELERQKCFRIPKPAVDHLDRPSDLSSIPPSCHRELSAPHPSHRHDGYDIIEGQLTRGAQFAVSATLSFHNVCNQFHSICAFR</sequence>
<evidence type="ECO:0000313" key="1">
    <source>
        <dbReference type="EMBL" id="RDB19058.1"/>
    </source>
</evidence>
<evidence type="ECO:0000313" key="2">
    <source>
        <dbReference type="Proteomes" id="UP000076154"/>
    </source>
</evidence>
<keyword evidence="2" id="KW-1185">Reference proteome</keyword>
<reference evidence="1" key="1">
    <citation type="submission" date="2018-04" db="EMBL/GenBank/DDBJ databases">
        <title>Whole genome sequencing of Hypsizygus marmoreus.</title>
        <authorList>
            <person name="Choi I.-G."/>
            <person name="Min B."/>
            <person name="Kim J.-G."/>
            <person name="Kim S."/>
            <person name="Oh Y.-L."/>
            <person name="Kong W.-S."/>
            <person name="Park H."/>
            <person name="Jeong J."/>
            <person name="Song E.-S."/>
        </authorList>
    </citation>
    <scope>NUCLEOTIDE SEQUENCE [LARGE SCALE GENOMIC DNA]</scope>
    <source>
        <strain evidence="1">51987-8</strain>
    </source>
</reference>